<feature type="compositionally biased region" description="Basic and acidic residues" evidence="1">
    <location>
        <begin position="15"/>
        <end position="24"/>
    </location>
</feature>
<feature type="region of interest" description="Disordered" evidence="1">
    <location>
        <begin position="113"/>
        <end position="156"/>
    </location>
</feature>
<dbReference type="RefSeq" id="WP_244489526.1">
    <property type="nucleotide sequence ID" value="NZ_LDTF01000007.1"/>
</dbReference>
<reference evidence="2 3" key="1">
    <citation type="journal article" date="2016" name="Front. Microbiol.">
        <title>Genomic Resource of Rice Seed Associated Bacteria.</title>
        <authorList>
            <person name="Midha S."/>
            <person name="Bansal K."/>
            <person name="Sharma S."/>
            <person name="Kumar N."/>
            <person name="Patil P.P."/>
            <person name="Chaudhry V."/>
            <person name="Patil P.B."/>
        </authorList>
    </citation>
    <scope>NUCLEOTIDE SEQUENCE [LARGE SCALE GENOMIC DNA]</scope>
    <source>
        <strain evidence="2 3">NS355</strain>
    </source>
</reference>
<comment type="caution">
    <text evidence="2">The sequence shown here is derived from an EMBL/GenBank/DDBJ whole genome shotgun (WGS) entry which is preliminary data.</text>
</comment>
<dbReference type="Proteomes" id="UP000073923">
    <property type="component" value="Unassembled WGS sequence"/>
</dbReference>
<name>A0A147IZ28_9SPHN</name>
<evidence type="ECO:0000313" key="2">
    <source>
        <dbReference type="EMBL" id="KTW01061.1"/>
    </source>
</evidence>
<feature type="compositionally biased region" description="Basic and acidic residues" evidence="1">
    <location>
        <begin position="130"/>
        <end position="144"/>
    </location>
</feature>
<organism evidence="2 3">
    <name type="scientific">Sphingomonas yabuuchiae</name>
    <dbReference type="NCBI Taxonomy" id="172044"/>
    <lineage>
        <taxon>Bacteria</taxon>
        <taxon>Pseudomonadati</taxon>
        <taxon>Pseudomonadota</taxon>
        <taxon>Alphaproteobacteria</taxon>
        <taxon>Sphingomonadales</taxon>
        <taxon>Sphingomonadaceae</taxon>
        <taxon>Sphingomonas</taxon>
    </lineage>
</organism>
<evidence type="ECO:0000256" key="1">
    <source>
        <dbReference type="SAM" id="MobiDB-lite"/>
    </source>
</evidence>
<proteinExistence type="predicted"/>
<dbReference type="AlphaFoldDB" id="A0A147IZ28"/>
<dbReference type="PATRIC" id="fig|172044.3.peg.2750"/>
<feature type="region of interest" description="Disordered" evidence="1">
    <location>
        <begin position="1"/>
        <end position="24"/>
    </location>
</feature>
<dbReference type="EMBL" id="LDTF01000007">
    <property type="protein sequence ID" value="KTW01061.1"/>
    <property type="molecule type" value="Genomic_DNA"/>
</dbReference>
<evidence type="ECO:0000313" key="3">
    <source>
        <dbReference type="Proteomes" id="UP000073923"/>
    </source>
</evidence>
<gene>
    <name evidence="2" type="ORF">NS355_02415</name>
</gene>
<sequence>MADNSGLDLFGDPIQPDREARGRPEHRWTLQNSNKVLLAFARGLSVKEAAIVIGVSAPTLRKVYFSEVRRQKDARLRMEMTQLSRLNDAAQAGNVAAEKELLKQLDKAALKDVANSVRDRGRGPKAPALGKKELAQEAAKEAAQKFKPRQGPRLLN</sequence>
<protein>
    <submittedName>
        <fullName evidence="2">Uncharacterized protein</fullName>
    </submittedName>
</protein>
<accession>A0A147IZ28</accession>